<evidence type="ECO:0000256" key="3">
    <source>
        <dbReference type="ARBA" id="ARBA00012438"/>
    </source>
</evidence>
<accession>A0A562ZVJ2</accession>
<dbReference type="EMBL" id="VOBQ01000004">
    <property type="protein sequence ID" value="TWO72391.1"/>
    <property type="molecule type" value="Genomic_DNA"/>
</dbReference>
<dbReference type="PRINTS" id="PR00344">
    <property type="entry name" value="BCTRLSENSOR"/>
</dbReference>
<evidence type="ECO:0000259" key="14">
    <source>
        <dbReference type="PROSITE" id="PS50113"/>
    </source>
</evidence>
<reference evidence="15 16" key="1">
    <citation type="submission" date="2019-07" db="EMBL/GenBank/DDBJ databases">
        <title>Caenimonas sedimenti sp. nov., isolated from activated sludge.</title>
        <authorList>
            <person name="Xu J."/>
        </authorList>
    </citation>
    <scope>NUCLEOTIDE SEQUENCE [LARGE SCALE GENOMIC DNA]</scope>
    <source>
        <strain evidence="15 16">HX-9-20</strain>
    </source>
</reference>
<dbReference type="GO" id="GO:0000155">
    <property type="term" value="F:phosphorelay sensor kinase activity"/>
    <property type="evidence" value="ECO:0007669"/>
    <property type="project" value="InterPro"/>
</dbReference>
<dbReference type="InterPro" id="IPR005467">
    <property type="entry name" value="His_kinase_dom"/>
</dbReference>
<evidence type="ECO:0000256" key="9">
    <source>
        <dbReference type="PROSITE-ProRule" id="PRU00169"/>
    </source>
</evidence>
<dbReference type="Pfam" id="PF00512">
    <property type="entry name" value="HisKA"/>
    <property type="match status" value="1"/>
</dbReference>
<dbReference type="PROSITE" id="PS50110">
    <property type="entry name" value="RESPONSE_REGULATORY"/>
    <property type="match status" value="1"/>
</dbReference>
<dbReference type="PANTHER" id="PTHR43547">
    <property type="entry name" value="TWO-COMPONENT HISTIDINE KINASE"/>
    <property type="match status" value="1"/>
</dbReference>
<comment type="subcellular location">
    <subcellularLocation>
        <location evidence="2">Cell inner membrane</location>
        <topology evidence="2">Multi-pass membrane protein</topology>
    </subcellularLocation>
</comment>
<feature type="modified residue" description="4-aspartylphosphate" evidence="9">
    <location>
        <position position="591"/>
    </location>
</feature>
<dbReference type="FunFam" id="3.30.450.20:FF:000099">
    <property type="entry name" value="Sensory box sensor histidine kinase"/>
    <property type="match status" value="1"/>
</dbReference>
<dbReference type="Proteomes" id="UP000318199">
    <property type="component" value="Unassembled WGS sequence"/>
</dbReference>
<dbReference type="SMART" id="SM00091">
    <property type="entry name" value="PAS"/>
    <property type="match status" value="2"/>
</dbReference>
<evidence type="ECO:0000256" key="6">
    <source>
        <dbReference type="ARBA" id="ARBA00022777"/>
    </source>
</evidence>
<dbReference type="PANTHER" id="PTHR43547:SF2">
    <property type="entry name" value="HYBRID SIGNAL TRANSDUCTION HISTIDINE KINASE C"/>
    <property type="match status" value="1"/>
</dbReference>
<dbReference type="InterPro" id="IPR003594">
    <property type="entry name" value="HATPase_dom"/>
</dbReference>
<evidence type="ECO:0000259" key="12">
    <source>
        <dbReference type="PROSITE" id="PS50110"/>
    </source>
</evidence>
<evidence type="ECO:0000256" key="2">
    <source>
        <dbReference type="ARBA" id="ARBA00004429"/>
    </source>
</evidence>
<comment type="catalytic activity">
    <reaction evidence="1">
        <text>ATP + protein L-histidine = ADP + protein N-phospho-L-histidine.</text>
        <dbReference type="EC" id="2.7.13.3"/>
    </reaction>
</comment>
<dbReference type="InterPro" id="IPR013656">
    <property type="entry name" value="PAS_4"/>
</dbReference>
<feature type="domain" description="Histidine kinase" evidence="11">
    <location>
        <begin position="303"/>
        <end position="521"/>
    </location>
</feature>
<dbReference type="Pfam" id="PF08448">
    <property type="entry name" value="PAS_4"/>
    <property type="match status" value="1"/>
</dbReference>
<dbReference type="PROSITE" id="PS50112">
    <property type="entry name" value="PAS"/>
    <property type="match status" value="1"/>
</dbReference>
<comment type="caution">
    <text evidence="15">The sequence shown here is derived from an EMBL/GenBank/DDBJ whole genome shotgun (WGS) entry which is preliminary data.</text>
</comment>
<dbReference type="Pfam" id="PF08447">
    <property type="entry name" value="PAS_3"/>
    <property type="match status" value="1"/>
</dbReference>
<dbReference type="InterPro" id="IPR001789">
    <property type="entry name" value="Sig_transdc_resp-reg_receiver"/>
</dbReference>
<dbReference type="SMART" id="SM00086">
    <property type="entry name" value="PAC"/>
    <property type="match status" value="2"/>
</dbReference>
<dbReference type="InterPro" id="IPR036097">
    <property type="entry name" value="HisK_dim/P_sf"/>
</dbReference>
<dbReference type="SMART" id="SM00388">
    <property type="entry name" value="HisKA"/>
    <property type="match status" value="1"/>
</dbReference>
<dbReference type="GO" id="GO:0005886">
    <property type="term" value="C:plasma membrane"/>
    <property type="evidence" value="ECO:0007669"/>
    <property type="project" value="UniProtKB-SubCell"/>
</dbReference>
<dbReference type="SUPFAM" id="SSF55874">
    <property type="entry name" value="ATPase domain of HSP90 chaperone/DNA topoisomerase II/histidine kinase"/>
    <property type="match status" value="1"/>
</dbReference>
<dbReference type="EC" id="2.7.13.3" evidence="3"/>
<dbReference type="SMART" id="SM00387">
    <property type="entry name" value="HATPase_c"/>
    <property type="match status" value="1"/>
</dbReference>
<dbReference type="SUPFAM" id="SSF52172">
    <property type="entry name" value="CheY-like"/>
    <property type="match status" value="1"/>
</dbReference>
<feature type="domain" description="Response regulatory" evidence="12">
    <location>
        <begin position="542"/>
        <end position="656"/>
    </location>
</feature>
<dbReference type="Gene3D" id="3.30.450.20">
    <property type="entry name" value="PAS domain"/>
    <property type="match status" value="2"/>
</dbReference>
<evidence type="ECO:0000256" key="10">
    <source>
        <dbReference type="SAM" id="MobiDB-lite"/>
    </source>
</evidence>
<dbReference type="Pfam" id="PF02518">
    <property type="entry name" value="HATPase_c"/>
    <property type="match status" value="1"/>
</dbReference>
<dbReference type="OrthoDB" id="8552871at2"/>
<evidence type="ECO:0000256" key="8">
    <source>
        <dbReference type="ARBA" id="ARBA00023136"/>
    </source>
</evidence>
<dbReference type="InterPro" id="IPR036890">
    <property type="entry name" value="HATPase_C_sf"/>
</dbReference>
<dbReference type="Gene3D" id="3.40.50.2300">
    <property type="match status" value="1"/>
</dbReference>
<keyword evidence="7" id="KW-0902">Two-component regulatory system</keyword>
<dbReference type="SMART" id="SM00448">
    <property type="entry name" value="REC"/>
    <property type="match status" value="1"/>
</dbReference>
<evidence type="ECO:0000256" key="4">
    <source>
        <dbReference type="ARBA" id="ARBA00022553"/>
    </source>
</evidence>
<keyword evidence="5" id="KW-0808">Transferase</keyword>
<evidence type="ECO:0000256" key="5">
    <source>
        <dbReference type="ARBA" id="ARBA00022679"/>
    </source>
</evidence>
<dbReference type="InterPro" id="IPR001610">
    <property type="entry name" value="PAC"/>
</dbReference>
<dbReference type="Pfam" id="PF00072">
    <property type="entry name" value="Response_reg"/>
    <property type="match status" value="1"/>
</dbReference>
<dbReference type="Gene3D" id="1.10.287.130">
    <property type="match status" value="1"/>
</dbReference>
<dbReference type="CDD" id="cd00130">
    <property type="entry name" value="PAS"/>
    <property type="match status" value="1"/>
</dbReference>
<dbReference type="SUPFAM" id="SSF55785">
    <property type="entry name" value="PYP-like sensor domain (PAS domain)"/>
    <property type="match status" value="2"/>
</dbReference>
<name>A0A562ZVJ2_9BURK</name>
<dbReference type="InterPro" id="IPR011006">
    <property type="entry name" value="CheY-like_superfamily"/>
</dbReference>
<keyword evidence="4 9" id="KW-0597">Phosphoprotein</keyword>
<dbReference type="NCBIfam" id="TIGR00229">
    <property type="entry name" value="sensory_box"/>
    <property type="match status" value="2"/>
</dbReference>
<feature type="domain" description="PAS" evidence="13">
    <location>
        <begin position="167"/>
        <end position="238"/>
    </location>
</feature>
<dbReference type="FunFam" id="3.30.565.10:FF:000006">
    <property type="entry name" value="Sensor histidine kinase WalK"/>
    <property type="match status" value="1"/>
</dbReference>
<feature type="domain" description="PAC" evidence="14">
    <location>
        <begin position="240"/>
        <end position="292"/>
    </location>
</feature>
<evidence type="ECO:0000313" key="16">
    <source>
        <dbReference type="Proteomes" id="UP000318199"/>
    </source>
</evidence>
<gene>
    <name evidence="15" type="ORF">FN976_06730</name>
</gene>
<evidence type="ECO:0000313" key="15">
    <source>
        <dbReference type="EMBL" id="TWO72391.1"/>
    </source>
</evidence>
<dbReference type="AlphaFoldDB" id="A0A562ZVJ2"/>
<proteinExistence type="predicted"/>
<evidence type="ECO:0000256" key="7">
    <source>
        <dbReference type="ARBA" id="ARBA00023012"/>
    </source>
</evidence>
<dbReference type="InterPro" id="IPR000700">
    <property type="entry name" value="PAS-assoc_C"/>
</dbReference>
<keyword evidence="16" id="KW-1185">Reference proteome</keyword>
<feature type="region of interest" description="Disordered" evidence="10">
    <location>
        <begin position="1"/>
        <end position="31"/>
    </location>
</feature>
<dbReference type="Gene3D" id="3.30.565.10">
    <property type="entry name" value="Histidine kinase-like ATPase, C-terminal domain"/>
    <property type="match status" value="1"/>
</dbReference>
<feature type="domain" description="PAC" evidence="14">
    <location>
        <begin position="114"/>
        <end position="166"/>
    </location>
</feature>
<organism evidence="15 16">
    <name type="scientific">Caenimonas sedimenti</name>
    <dbReference type="NCBI Taxonomy" id="2596921"/>
    <lineage>
        <taxon>Bacteria</taxon>
        <taxon>Pseudomonadati</taxon>
        <taxon>Pseudomonadota</taxon>
        <taxon>Betaproteobacteria</taxon>
        <taxon>Burkholderiales</taxon>
        <taxon>Comamonadaceae</taxon>
        <taxon>Caenimonas</taxon>
    </lineage>
</organism>
<dbReference type="SUPFAM" id="SSF47384">
    <property type="entry name" value="Homodimeric domain of signal transducing histidine kinase"/>
    <property type="match status" value="1"/>
</dbReference>
<dbReference type="InterPro" id="IPR000014">
    <property type="entry name" value="PAS"/>
</dbReference>
<evidence type="ECO:0000259" key="13">
    <source>
        <dbReference type="PROSITE" id="PS50112"/>
    </source>
</evidence>
<keyword evidence="8" id="KW-0472">Membrane</keyword>
<evidence type="ECO:0000259" key="11">
    <source>
        <dbReference type="PROSITE" id="PS50109"/>
    </source>
</evidence>
<dbReference type="CDD" id="cd00082">
    <property type="entry name" value="HisKA"/>
    <property type="match status" value="1"/>
</dbReference>
<dbReference type="InterPro" id="IPR013655">
    <property type="entry name" value="PAS_fold_3"/>
</dbReference>
<dbReference type="PROSITE" id="PS50113">
    <property type="entry name" value="PAC"/>
    <property type="match status" value="2"/>
</dbReference>
<dbReference type="InterPro" id="IPR004358">
    <property type="entry name" value="Sig_transdc_His_kin-like_C"/>
</dbReference>
<keyword evidence="6" id="KW-0418">Kinase</keyword>
<dbReference type="InterPro" id="IPR003661">
    <property type="entry name" value="HisK_dim/P_dom"/>
</dbReference>
<sequence>MSARPPCGRASWHNAQVPPTVPPADAASSPEPEQRFRTLFEQAPFSVQLLSAAGRTLMVNQAWKDLWGTQEGDPLLRWVLSEYDMLADPQLEAKGVTPYLRRAFAGEPVRIPAAWYDPAEIGKPGRARWVEATARPIKAADGSVLEVMLIHEDVTERFLAERQLRASEMRLRQLANTIPQLAWIADAEGVPQWYNDRWYEYTGTTPEEMRGDGWQSVPHPEVLPHVIERWAHSVATGEPFQMTVPMRGRDGTHRPFFTLVAPLRDDTGQVVQWFGTNTDVSPLHDAEQVRQEGERRKDEFLAMLAHELRNPLAPISTAAQLLRHAGAAPDLVLRAGEVIERQVRHMTKLVDDLLDVSRVTRGLVTLHMDTLDLAGVVSNALEQMQPLLQASGRSVAQPPGLERIHVRGDRIRLVQVLVNLLNNAIKYSPPGSPIQLQVSVAEGQVSISVGDEGIGIDPAFQPHVFELFTQAQRAPDRSQGGLGIGLALVKSLVQLHGGEVKVDSQGLGQGSVFTVTLPLVADAVPQAPQPAERGPASSRGLRIMVVDDNADAADTLAALLEIEGHDVRTAGDATAALEIAHGFAADVLILDIGLPGIDGYQLARLLRKQFAAATFIALTGYGQDKDRELSRQAGFDLHLVKPLDPRLLQAALRGVAPPARS</sequence>
<dbReference type="PROSITE" id="PS50109">
    <property type="entry name" value="HIS_KIN"/>
    <property type="match status" value="1"/>
</dbReference>
<protein>
    <recommendedName>
        <fullName evidence="3">histidine kinase</fullName>
        <ecNumber evidence="3">2.7.13.3</ecNumber>
    </recommendedName>
</protein>
<dbReference type="InterPro" id="IPR035965">
    <property type="entry name" value="PAS-like_dom_sf"/>
</dbReference>
<dbReference type="FunFam" id="1.10.287.130:FF:000001">
    <property type="entry name" value="Two-component sensor histidine kinase"/>
    <property type="match status" value="1"/>
</dbReference>
<evidence type="ECO:0000256" key="1">
    <source>
        <dbReference type="ARBA" id="ARBA00000085"/>
    </source>
</evidence>